<accession>K8E4T2</accession>
<organism evidence="2 3">
    <name type="scientific">Carnobacterium maltaromaticum LMA28</name>
    <dbReference type="NCBI Taxonomy" id="1234679"/>
    <lineage>
        <taxon>Bacteria</taxon>
        <taxon>Bacillati</taxon>
        <taxon>Bacillota</taxon>
        <taxon>Bacilli</taxon>
        <taxon>Lactobacillales</taxon>
        <taxon>Carnobacteriaceae</taxon>
        <taxon>Carnobacterium</taxon>
    </lineage>
</organism>
<dbReference type="SUPFAM" id="SSF56281">
    <property type="entry name" value="Metallo-hydrolase/oxidoreductase"/>
    <property type="match status" value="1"/>
</dbReference>
<dbReference type="Proteomes" id="UP000000212">
    <property type="component" value="Chromosome"/>
</dbReference>
<dbReference type="PANTHER" id="PTHR47619">
    <property type="entry name" value="METALLO-HYDROLASE YYCJ-RELATED"/>
    <property type="match status" value="1"/>
</dbReference>
<protein>
    <recommendedName>
        <fullName evidence="1">Metallo-beta-lactamase domain-containing protein</fullName>
    </recommendedName>
</protein>
<dbReference type="InterPro" id="IPR036866">
    <property type="entry name" value="RibonucZ/Hydroxyglut_hydro"/>
</dbReference>
<dbReference type="InterPro" id="IPR001279">
    <property type="entry name" value="Metallo-B-lactamas"/>
</dbReference>
<dbReference type="OrthoDB" id="1846420at2"/>
<evidence type="ECO:0000259" key="1">
    <source>
        <dbReference type="Pfam" id="PF12706"/>
    </source>
</evidence>
<evidence type="ECO:0000313" key="2">
    <source>
        <dbReference type="EMBL" id="CCO11602.2"/>
    </source>
</evidence>
<keyword evidence="3" id="KW-1185">Reference proteome</keyword>
<dbReference type="RefSeq" id="WP_015076754.1">
    <property type="nucleotide sequence ID" value="NC_019425.2"/>
</dbReference>
<dbReference type="PANTHER" id="PTHR47619:SF1">
    <property type="entry name" value="EXODEOXYRIBONUCLEASE WALJ"/>
    <property type="match status" value="1"/>
</dbReference>
<dbReference type="Gene3D" id="3.60.15.10">
    <property type="entry name" value="Ribonuclease Z/Hydroxyacylglutathione hydrolase-like"/>
    <property type="match status" value="1"/>
</dbReference>
<sequence length="230" mass="26203">MNIEVFGSSSKGNAYKISDGERSLLLEAGIKLNKIKCDWQSIDGCLITHEHGDHSKYANELLKTTSFDIFTSKGTQEALKLPSYRVHCLEPLKQKQIGNWSIIPFPTEHDAVEPFGYLIHSSKTNEKLLFATDTYYIRYKFKGITHLMIECNYALDILNENVKNGRIGAFLKNRVLKSHFSLENVKEFIKATDLSELKEVWLLHLSDSNSNAERFKKEIQAITGTPVYIA</sequence>
<dbReference type="STRING" id="1234679.BN424_2162"/>
<evidence type="ECO:0000313" key="3">
    <source>
        <dbReference type="Proteomes" id="UP000000212"/>
    </source>
</evidence>
<proteinExistence type="predicted"/>
<dbReference type="HOGENOM" id="CLU_073253_2_0_9"/>
<dbReference type="EMBL" id="HE999757">
    <property type="protein sequence ID" value="CCO11602.2"/>
    <property type="molecule type" value="Genomic_DNA"/>
</dbReference>
<dbReference type="AlphaFoldDB" id="K8E4T2"/>
<dbReference type="InterPro" id="IPR052533">
    <property type="entry name" value="WalJ/YycJ-like"/>
</dbReference>
<dbReference type="eggNOG" id="COG1235">
    <property type="taxonomic scope" value="Bacteria"/>
</dbReference>
<reference evidence="3" key="1">
    <citation type="journal article" date="2013" name="Genome Announc.">
        <title>Complete Chromosome Sequence of Carnobacterium maltaromaticum LMA 28.</title>
        <authorList>
            <person name="Cailliez-Grimal C."/>
            <person name="Chaillou S."/>
            <person name="Anba-Mondoloni J."/>
            <person name="Loux V."/>
            <person name="Afzal M.I."/>
            <person name="Rahman A."/>
            <person name="Kergourlay G."/>
            <person name="Champomier-Verges M.C."/>
            <person name="Zagorec M."/>
            <person name="Dalgaard P."/>
            <person name="Leisner J.J."/>
            <person name="Prevost H."/>
            <person name="Revol-Junelles A.M."/>
            <person name="Borges F."/>
        </authorList>
    </citation>
    <scope>NUCLEOTIDE SEQUENCE</scope>
    <source>
        <strain evidence="3">LMA28</strain>
    </source>
</reference>
<feature type="domain" description="Metallo-beta-lactamase" evidence="1">
    <location>
        <begin position="40"/>
        <end position="153"/>
    </location>
</feature>
<gene>
    <name evidence="2" type="ORF">BN424_2162</name>
</gene>
<dbReference type="KEGG" id="cml:BN424_2162"/>
<name>K8E4T2_CARML</name>
<dbReference type="Pfam" id="PF12706">
    <property type="entry name" value="Lactamase_B_2"/>
    <property type="match status" value="1"/>
</dbReference>